<evidence type="ECO:0000256" key="5">
    <source>
        <dbReference type="ARBA" id="ARBA00023002"/>
    </source>
</evidence>
<dbReference type="InterPro" id="IPR002397">
    <property type="entry name" value="Cyt_P450_B"/>
</dbReference>
<dbReference type="SUPFAM" id="SSF48264">
    <property type="entry name" value="Cytochrome P450"/>
    <property type="match status" value="1"/>
</dbReference>
<evidence type="ECO:0000256" key="4">
    <source>
        <dbReference type="ARBA" id="ARBA00022723"/>
    </source>
</evidence>
<dbReference type="RefSeq" id="WP_145803120.1">
    <property type="nucleotide sequence ID" value="NZ_VIVK01000001.1"/>
</dbReference>
<dbReference type="AlphaFoldDB" id="A0A561BLN5"/>
<dbReference type="FunFam" id="1.10.630.10:FF:000018">
    <property type="entry name" value="Cytochrome P450 monooxygenase"/>
    <property type="match status" value="1"/>
</dbReference>
<dbReference type="CDD" id="cd11031">
    <property type="entry name" value="Cyp158A-like"/>
    <property type="match status" value="1"/>
</dbReference>
<comment type="cofactor">
    <cofactor evidence="1">
        <name>heme</name>
        <dbReference type="ChEBI" id="CHEBI:30413"/>
    </cofactor>
</comment>
<comment type="caution">
    <text evidence="9">The sequence shown here is derived from an EMBL/GenBank/DDBJ whole genome shotgun (WGS) entry which is preliminary data.</text>
</comment>
<reference evidence="9 10" key="1">
    <citation type="submission" date="2019-06" db="EMBL/GenBank/DDBJ databases">
        <title>Sequencing the genomes of 1000 actinobacteria strains.</title>
        <authorList>
            <person name="Klenk H.-P."/>
        </authorList>
    </citation>
    <scope>NUCLEOTIDE SEQUENCE [LARGE SCALE GENOMIC DNA]</scope>
    <source>
        <strain evidence="9 10">DSM 24683</strain>
    </source>
</reference>
<dbReference type="Gene3D" id="1.10.630.10">
    <property type="entry name" value="Cytochrome P450"/>
    <property type="match status" value="1"/>
</dbReference>
<dbReference type="PANTHER" id="PTHR46696">
    <property type="entry name" value="P450, PUTATIVE (EUROFUNG)-RELATED"/>
    <property type="match status" value="1"/>
</dbReference>
<dbReference type="GO" id="GO:0020037">
    <property type="term" value="F:heme binding"/>
    <property type="evidence" value="ECO:0007669"/>
    <property type="project" value="InterPro"/>
</dbReference>
<dbReference type="PRINTS" id="PR00359">
    <property type="entry name" value="BP450"/>
</dbReference>
<protein>
    <submittedName>
        <fullName evidence="9">Cytochrome P450</fullName>
    </submittedName>
</protein>
<gene>
    <name evidence="9" type="ORF">FB561_0803</name>
</gene>
<keyword evidence="5 8" id="KW-0560">Oxidoreductase</keyword>
<evidence type="ECO:0000256" key="8">
    <source>
        <dbReference type="RuleBase" id="RU000461"/>
    </source>
</evidence>
<sequence length="402" mass="45045">MTEPVLNIPFDDAFRFDPSPTFAELREHRPVARVRTLAGAEVWLVTRYEDVRMVLADPRFSRAAVVKQGAPRVALAKPMPNSLTTTDPPEHSRLRKLVSSTFAHRRIERTRPWVADLSKQLADDVARAGDGADLRQLVALPLPIQVICQLLGVPYEDREQFREWTELGYSMRMAEKDLVEDAMTQLTAYIEALVTRKLATADQPAEDLLDELVRAREEGDRLSQDELIAFGVNLLVAGHETSANQISSCVATLLRWPENWARLVADHSLVPSAVEELLRFNRFSEVGQLRVASEDLELHGVRIKAGDGVMAALNSANRDPRAYEAPDELRLDRQENKHLSFGFGPHFCLGAQLARIELQESSLALLRRFPNLSLAKPAEDLEWRRVLVSGLAELPVNLGETA</sequence>
<proteinExistence type="inferred from homology"/>
<keyword evidence="4 8" id="KW-0479">Metal-binding</keyword>
<evidence type="ECO:0000256" key="1">
    <source>
        <dbReference type="ARBA" id="ARBA00001971"/>
    </source>
</evidence>
<dbReference type="OrthoDB" id="502624at2"/>
<dbReference type="GO" id="GO:0004497">
    <property type="term" value="F:monooxygenase activity"/>
    <property type="evidence" value="ECO:0007669"/>
    <property type="project" value="UniProtKB-KW"/>
</dbReference>
<evidence type="ECO:0000256" key="2">
    <source>
        <dbReference type="ARBA" id="ARBA00010617"/>
    </source>
</evidence>
<organism evidence="9 10">
    <name type="scientific">Kribbella amoyensis</name>
    <dbReference type="NCBI Taxonomy" id="996641"/>
    <lineage>
        <taxon>Bacteria</taxon>
        <taxon>Bacillati</taxon>
        <taxon>Actinomycetota</taxon>
        <taxon>Actinomycetes</taxon>
        <taxon>Propionibacteriales</taxon>
        <taxon>Kribbellaceae</taxon>
        <taxon>Kribbella</taxon>
    </lineage>
</organism>
<dbReference type="Proteomes" id="UP000318380">
    <property type="component" value="Unassembled WGS sequence"/>
</dbReference>
<evidence type="ECO:0000256" key="3">
    <source>
        <dbReference type="ARBA" id="ARBA00022617"/>
    </source>
</evidence>
<evidence type="ECO:0000313" key="9">
    <source>
        <dbReference type="EMBL" id="TWD79738.1"/>
    </source>
</evidence>
<keyword evidence="3 8" id="KW-0349">Heme</keyword>
<dbReference type="PRINTS" id="PR00385">
    <property type="entry name" value="P450"/>
</dbReference>
<dbReference type="InterPro" id="IPR036396">
    <property type="entry name" value="Cyt_P450_sf"/>
</dbReference>
<dbReference type="EMBL" id="VIVK01000001">
    <property type="protein sequence ID" value="TWD79738.1"/>
    <property type="molecule type" value="Genomic_DNA"/>
</dbReference>
<evidence type="ECO:0000256" key="6">
    <source>
        <dbReference type="ARBA" id="ARBA00023004"/>
    </source>
</evidence>
<evidence type="ECO:0000313" key="10">
    <source>
        <dbReference type="Proteomes" id="UP000318380"/>
    </source>
</evidence>
<accession>A0A561BLN5</accession>
<keyword evidence="7 8" id="KW-0503">Monooxygenase</keyword>
<keyword evidence="6 8" id="KW-0408">Iron</keyword>
<dbReference type="Pfam" id="PF00067">
    <property type="entry name" value="p450"/>
    <property type="match status" value="1"/>
</dbReference>
<dbReference type="GO" id="GO:0005506">
    <property type="term" value="F:iron ion binding"/>
    <property type="evidence" value="ECO:0007669"/>
    <property type="project" value="InterPro"/>
</dbReference>
<dbReference type="InterPro" id="IPR001128">
    <property type="entry name" value="Cyt_P450"/>
</dbReference>
<dbReference type="PANTHER" id="PTHR46696:SF5">
    <property type="entry name" value="CYTOCHROME P450 BJ-1"/>
    <property type="match status" value="1"/>
</dbReference>
<dbReference type="GO" id="GO:0016705">
    <property type="term" value="F:oxidoreductase activity, acting on paired donors, with incorporation or reduction of molecular oxygen"/>
    <property type="evidence" value="ECO:0007669"/>
    <property type="project" value="InterPro"/>
</dbReference>
<name>A0A561BLN5_9ACTN</name>
<comment type="similarity">
    <text evidence="2 8">Belongs to the cytochrome P450 family.</text>
</comment>
<keyword evidence="10" id="KW-1185">Reference proteome</keyword>
<dbReference type="InterPro" id="IPR017972">
    <property type="entry name" value="Cyt_P450_CS"/>
</dbReference>
<dbReference type="PROSITE" id="PS00086">
    <property type="entry name" value="CYTOCHROME_P450"/>
    <property type="match status" value="1"/>
</dbReference>
<evidence type="ECO:0000256" key="7">
    <source>
        <dbReference type="ARBA" id="ARBA00023033"/>
    </source>
</evidence>